<gene>
    <name evidence="3" type="primary">Cnig_chr_III.g8782</name>
    <name evidence="3" type="ORF">B9Z55_008782</name>
</gene>
<keyword evidence="4" id="KW-1185">Reference proteome</keyword>
<dbReference type="AlphaFoldDB" id="A0A2G5UP36"/>
<evidence type="ECO:0000256" key="2">
    <source>
        <dbReference type="SAM" id="SignalP"/>
    </source>
</evidence>
<keyword evidence="2" id="KW-0732">Signal</keyword>
<protein>
    <recommendedName>
        <fullName evidence="5">SCP domain-containing protein</fullName>
    </recommendedName>
</protein>
<evidence type="ECO:0008006" key="5">
    <source>
        <dbReference type="Google" id="ProtNLM"/>
    </source>
</evidence>
<organism evidence="3 4">
    <name type="scientific">Caenorhabditis nigoni</name>
    <dbReference type="NCBI Taxonomy" id="1611254"/>
    <lineage>
        <taxon>Eukaryota</taxon>
        <taxon>Metazoa</taxon>
        <taxon>Ecdysozoa</taxon>
        <taxon>Nematoda</taxon>
        <taxon>Chromadorea</taxon>
        <taxon>Rhabditida</taxon>
        <taxon>Rhabditina</taxon>
        <taxon>Rhabditomorpha</taxon>
        <taxon>Rhabditoidea</taxon>
        <taxon>Rhabditidae</taxon>
        <taxon>Peloderinae</taxon>
        <taxon>Caenorhabditis</taxon>
    </lineage>
</organism>
<feature type="chain" id="PRO_5013781315" description="SCP domain-containing protein" evidence="2">
    <location>
        <begin position="21"/>
        <end position="180"/>
    </location>
</feature>
<dbReference type="OrthoDB" id="5902982at2759"/>
<feature type="signal peptide" evidence="2">
    <location>
        <begin position="1"/>
        <end position="20"/>
    </location>
</feature>
<proteinExistence type="predicted"/>
<dbReference type="EMBL" id="PDUG01000003">
    <property type="protein sequence ID" value="PIC41325.1"/>
    <property type="molecule type" value="Genomic_DNA"/>
</dbReference>
<comment type="caution">
    <text evidence="3">The sequence shown here is derived from an EMBL/GenBank/DDBJ whole genome shotgun (WGS) entry which is preliminary data.</text>
</comment>
<name>A0A2G5UP36_9PELO</name>
<feature type="region of interest" description="Disordered" evidence="1">
    <location>
        <begin position="154"/>
        <end position="180"/>
    </location>
</feature>
<dbReference type="Proteomes" id="UP000230233">
    <property type="component" value="Chromosome III"/>
</dbReference>
<accession>A0A2G5UP36</accession>
<evidence type="ECO:0000313" key="4">
    <source>
        <dbReference type="Proteomes" id="UP000230233"/>
    </source>
</evidence>
<evidence type="ECO:0000256" key="1">
    <source>
        <dbReference type="SAM" id="MobiDB-lite"/>
    </source>
</evidence>
<evidence type="ECO:0000313" key="3">
    <source>
        <dbReference type="EMBL" id="PIC41325.1"/>
    </source>
</evidence>
<reference evidence="4" key="1">
    <citation type="submission" date="2017-10" db="EMBL/GenBank/DDBJ databases">
        <title>Rapid genome shrinkage in a self-fertile nematode reveals novel sperm competition proteins.</title>
        <authorList>
            <person name="Yin D."/>
            <person name="Schwarz E.M."/>
            <person name="Thomas C.G."/>
            <person name="Felde R.L."/>
            <person name="Korf I.F."/>
            <person name="Cutter A.D."/>
            <person name="Schartner C.M."/>
            <person name="Ralston E.J."/>
            <person name="Meyer B.J."/>
            <person name="Haag E.S."/>
        </authorList>
    </citation>
    <scope>NUCLEOTIDE SEQUENCE [LARGE SCALE GENOMIC DNA]</scope>
    <source>
        <strain evidence="4">JU1422</strain>
    </source>
</reference>
<sequence>MRAVFSIVLIWLFAISASTGVRVKRGLSIEEQNKLLDVLNADRQALGENMGIAFEKLTYNRGFEMTAENFRCGSYSERYVWVPLKVNQHFKEVFAKFGGMDVYSRAFFIPKHTKIGCSKEKTCSHTTNVGEDAGKTKEFWGVCILGPSSEYHRFDDSNTPENNGMPSYEKYGDLLGIQPK</sequence>